<comment type="function">
    <text evidence="2">May play the central regulatory role in sporulation. It may be an element of the effector pathway responsible for the activation of sporulation genes in response to nutritional stress. Spo0A may act in concert with spo0H (a sigma factor) to control the expression of some genes that are critical to the sporulation process.</text>
</comment>
<dbReference type="RefSeq" id="WP_069975831.1">
    <property type="nucleotide sequence ID" value="NZ_CP017269.1"/>
</dbReference>
<dbReference type="GO" id="GO:1902201">
    <property type="term" value="P:negative regulation of bacterial-type flagellum-dependent cell motility"/>
    <property type="evidence" value="ECO:0007669"/>
    <property type="project" value="TreeGrafter"/>
</dbReference>
<dbReference type="InterPro" id="IPR000160">
    <property type="entry name" value="GGDEF_dom"/>
</dbReference>
<protein>
    <recommendedName>
        <fullName evidence="1">Stage 0 sporulation protein A homolog</fullName>
    </recommendedName>
</protein>
<feature type="modified residue" description="4-aspartylphosphate" evidence="3">
    <location>
        <position position="55"/>
    </location>
</feature>
<name>A0A1D8GFX5_9FIRM</name>
<keyword evidence="7" id="KW-1185">Reference proteome</keyword>
<dbReference type="SUPFAM" id="SSF52172">
    <property type="entry name" value="CheY-like"/>
    <property type="match status" value="1"/>
</dbReference>
<organism evidence="6 7">
    <name type="scientific">Geosporobacter ferrireducens</name>
    <dbReference type="NCBI Taxonomy" id="1424294"/>
    <lineage>
        <taxon>Bacteria</taxon>
        <taxon>Bacillati</taxon>
        <taxon>Bacillota</taxon>
        <taxon>Clostridia</taxon>
        <taxon>Peptostreptococcales</taxon>
        <taxon>Thermotaleaceae</taxon>
        <taxon>Geosporobacter</taxon>
    </lineage>
</organism>
<evidence type="ECO:0000256" key="3">
    <source>
        <dbReference type="PROSITE-ProRule" id="PRU00169"/>
    </source>
</evidence>
<proteinExistence type="predicted"/>
<feature type="domain" description="GGDEF" evidence="5">
    <location>
        <begin position="182"/>
        <end position="315"/>
    </location>
</feature>
<dbReference type="InterPro" id="IPR001789">
    <property type="entry name" value="Sig_transdc_resp-reg_receiver"/>
</dbReference>
<dbReference type="PROSITE" id="PS50110">
    <property type="entry name" value="RESPONSE_REGULATORY"/>
    <property type="match status" value="1"/>
</dbReference>
<dbReference type="GO" id="GO:0000160">
    <property type="term" value="P:phosphorelay signal transduction system"/>
    <property type="evidence" value="ECO:0007669"/>
    <property type="project" value="InterPro"/>
</dbReference>
<dbReference type="PANTHER" id="PTHR45138:SF9">
    <property type="entry name" value="DIGUANYLATE CYCLASE DGCM-RELATED"/>
    <property type="match status" value="1"/>
</dbReference>
<dbReference type="InterPro" id="IPR011006">
    <property type="entry name" value="CheY-like_superfamily"/>
</dbReference>
<evidence type="ECO:0000313" key="7">
    <source>
        <dbReference type="Proteomes" id="UP000095743"/>
    </source>
</evidence>
<dbReference type="Gene3D" id="3.30.70.270">
    <property type="match status" value="1"/>
</dbReference>
<evidence type="ECO:0000259" key="5">
    <source>
        <dbReference type="PROSITE" id="PS50887"/>
    </source>
</evidence>
<dbReference type="CDD" id="cd01949">
    <property type="entry name" value="GGDEF"/>
    <property type="match status" value="1"/>
</dbReference>
<sequence length="363" mass="41812">MTSKILIVDDTLFNRRIIRDILYKHVEGGIFFEADNGKIALEIMDRENIDLIILDLIMPVMDGFSFLRQIKADAQHKEIPVIVFSAADEIESIQKALEMGVYDYVTRPLSKEQTDIVLPLKVRNALKSHEQKKALIKVNEDLNREMELIRHLGCHDSLTGIYNRMFFDQELERINKDRERYSAISIMVIDLDGVKIVNDILGHTAGDRLIKSAAEIICKPFRKGDIIARLGGDEFGILLPGMDEETCNNKKRELLMALEAYNEDNPFITISMSIGSNTSINTSEDVYQIFHRADKKMYENKLNEKGHYHKKMADLFITTLLRNEAFEGKDALEEIDKMMERLRITKDEVKNILLANNINNLYQ</sequence>
<dbReference type="SMART" id="SM00267">
    <property type="entry name" value="GGDEF"/>
    <property type="match status" value="1"/>
</dbReference>
<dbReference type="STRING" id="1424294.Gferi_09370"/>
<dbReference type="KEGG" id="gfe:Gferi_09370"/>
<dbReference type="PANTHER" id="PTHR45138">
    <property type="entry name" value="REGULATORY COMPONENTS OF SENSORY TRANSDUCTION SYSTEM"/>
    <property type="match status" value="1"/>
</dbReference>
<dbReference type="Pfam" id="PF00990">
    <property type="entry name" value="GGDEF"/>
    <property type="match status" value="1"/>
</dbReference>
<gene>
    <name evidence="6" type="ORF">Gferi_09370</name>
</gene>
<dbReference type="InterPro" id="IPR050469">
    <property type="entry name" value="Diguanylate_Cyclase"/>
</dbReference>
<dbReference type="NCBIfam" id="TIGR00254">
    <property type="entry name" value="GGDEF"/>
    <property type="match status" value="1"/>
</dbReference>
<dbReference type="InterPro" id="IPR043128">
    <property type="entry name" value="Rev_trsase/Diguanyl_cyclase"/>
</dbReference>
<dbReference type="InterPro" id="IPR029787">
    <property type="entry name" value="Nucleotide_cyclase"/>
</dbReference>
<feature type="domain" description="Response regulatory" evidence="4">
    <location>
        <begin position="4"/>
        <end position="122"/>
    </location>
</feature>
<evidence type="ECO:0000256" key="2">
    <source>
        <dbReference type="ARBA" id="ARBA00024867"/>
    </source>
</evidence>
<dbReference type="SUPFAM" id="SSF55073">
    <property type="entry name" value="Nucleotide cyclase"/>
    <property type="match status" value="1"/>
</dbReference>
<evidence type="ECO:0000313" key="6">
    <source>
        <dbReference type="EMBL" id="AOT69775.1"/>
    </source>
</evidence>
<dbReference type="EMBL" id="CP017269">
    <property type="protein sequence ID" value="AOT69775.1"/>
    <property type="molecule type" value="Genomic_DNA"/>
</dbReference>
<dbReference type="AlphaFoldDB" id="A0A1D8GFX5"/>
<dbReference type="Gene3D" id="3.40.50.2300">
    <property type="match status" value="1"/>
</dbReference>
<dbReference type="PROSITE" id="PS50887">
    <property type="entry name" value="GGDEF"/>
    <property type="match status" value="1"/>
</dbReference>
<dbReference type="Pfam" id="PF00072">
    <property type="entry name" value="Response_reg"/>
    <property type="match status" value="1"/>
</dbReference>
<dbReference type="GO" id="GO:0043709">
    <property type="term" value="P:cell adhesion involved in single-species biofilm formation"/>
    <property type="evidence" value="ECO:0007669"/>
    <property type="project" value="TreeGrafter"/>
</dbReference>
<keyword evidence="3" id="KW-0597">Phosphoprotein</keyword>
<reference evidence="6 7" key="1">
    <citation type="submission" date="2016-09" db="EMBL/GenBank/DDBJ databases">
        <title>Genomic analysis reveals versatility of anaerobic energy metabolism of Geosporobacter ferrireducens IRF9 of phylum Firmicutes.</title>
        <authorList>
            <person name="Kim S.-J."/>
        </authorList>
    </citation>
    <scope>NUCLEOTIDE SEQUENCE [LARGE SCALE GENOMIC DNA]</scope>
    <source>
        <strain evidence="6 7">IRF9</strain>
    </source>
</reference>
<evidence type="ECO:0000256" key="1">
    <source>
        <dbReference type="ARBA" id="ARBA00018672"/>
    </source>
</evidence>
<dbReference type="GO" id="GO:0005886">
    <property type="term" value="C:plasma membrane"/>
    <property type="evidence" value="ECO:0007669"/>
    <property type="project" value="TreeGrafter"/>
</dbReference>
<dbReference type="GO" id="GO:0052621">
    <property type="term" value="F:diguanylate cyclase activity"/>
    <property type="evidence" value="ECO:0007669"/>
    <property type="project" value="TreeGrafter"/>
</dbReference>
<accession>A0A1D8GFX5</accession>
<dbReference type="Proteomes" id="UP000095743">
    <property type="component" value="Chromosome"/>
</dbReference>
<evidence type="ECO:0000259" key="4">
    <source>
        <dbReference type="PROSITE" id="PS50110"/>
    </source>
</evidence>
<dbReference type="SMART" id="SM00448">
    <property type="entry name" value="REC"/>
    <property type="match status" value="1"/>
</dbReference>